<keyword evidence="2" id="KW-0645">Protease</keyword>
<dbReference type="GO" id="GO:0006508">
    <property type="term" value="P:proteolysis"/>
    <property type="evidence" value="ECO:0007669"/>
    <property type="project" value="UniProtKB-KW"/>
</dbReference>
<dbReference type="InterPro" id="IPR038765">
    <property type="entry name" value="Papain-like_cys_pep_sf"/>
</dbReference>
<evidence type="ECO:0000313" key="5">
    <source>
        <dbReference type="EMBL" id="OXU18867.1"/>
    </source>
</evidence>
<evidence type="ECO:0000259" key="4">
    <source>
        <dbReference type="PROSITE" id="PS50600"/>
    </source>
</evidence>
<dbReference type="SUPFAM" id="SSF54001">
    <property type="entry name" value="Cysteine proteinases"/>
    <property type="match status" value="1"/>
</dbReference>
<keyword evidence="3" id="KW-0378">Hydrolase</keyword>
<dbReference type="AlphaFoldDB" id="A0A232EKI0"/>
<evidence type="ECO:0000256" key="1">
    <source>
        <dbReference type="ARBA" id="ARBA00005234"/>
    </source>
</evidence>
<dbReference type="Proteomes" id="UP000215335">
    <property type="component" value="Unassembled WGS sequence"/>
</dbReference>
<name>A0A232EKI0_9HYME</name>
<dbReference type="Pfam" id="PF02902">
    <property type="entry name" value="Peptidase_C48"/>
    <property type="match status" value="1"/>
</dbReference>
<sequence>MDKTVSVPYNIYVLFTNTREEAPEIPDKVVSCDMINEVLNTETRRNQILPEDPLNLFDINVDYPPNFPHITKNIAGIHMTLESFQTLLPAKKLDDNVINAFLLLMSTMANSQVSSTLNKRYVSPGFRKWIIRSQLWDYKIWVLPVHEESLEHWSLIIVFIDLQTIVYLDSMHVEPKTEWIKRLCAFIDTYKIVPEIKWSEWSVFIPKDIPAQFSNKPEFRNNCGVHVSAWVYILCSSKKIKFSEEDMNFARKGIATLLNDCQISRETKQKTIEMRSVFFENNDPHIIVKEFYGINIYHCVPHGYESTFDFITSYQI</sequence>
<proteinExistence type="inferred from homology"/>
<organism evidence="5 6">
    <name type="scientific">Trichomalopsis sarcophagae</name>
    <dbReference type="NCBI Taxonomy" id="543379"/>
    <lineage>
        <taxon>Eukaryota</taxon>
        <taxon>Metazoa</taxon>
        <taxon>Ecdysozoa</taxon>
        <taxon>Arthropoda</taxon>
        <taxon>Hexapoda</taxon>
        <taxon>Insecta</taxon>
        <taxon>Pterygota</taxon>
        <taxon>Neoptera</taxon>
        <taxon>Endopterygota</taxon>
        <taxon>Hymenoptera</taxon>
        <taxon>Apocrita</taxon>
        <taxon>Proctotrupomorpha</taxon>
        <taxon>Chalcidoidea</taxon>
        <taxon>Pteromalidae</taxon>
        <taxon>Pteromalinae</taxon>
        <taxon>Trichomalopsis</taxon>
    </lineage>
</organism>
<dbReference type="OrthoDB" id="7700338at2759"/>
<accession>A0A232EKI0</accession>
<dbReference type="EMBL" id="NNAY01003789">
    <property type="protein sequence ID" value="OXU18867.1"/>
    <property type="molecule type" value="Genomic_DNA"/>
</dbReference>
<dbReference type="GO" id="GO:0008234">
    <property type="term" value="F:cysteine-type peptidase activity"/>
    <property type="evidence" value="ECO:0007669"/>
    <property type="project" value="InterPro"/>
</dbReference>
<evidence type="ECO:0000256" key="2">
    <source>
        <dbReference type="ARBA" id="ARBA00022670"/>
    </source>
</evidence>
<dbReference type="PROSITE" id="PS50600">
    <property type="entry name" value="ULP_PROTEASE"/>
    <property type="match status" value="1"/>
</dbReference>
<gene>
    <name evidence="5" type="ORF">TSAR_003946</name>
</gene>
<comment type="similarity">
    <text evidence="1">Belongs to the peptidase C48 family.</text>
</comment>
<evidence type="ECO:0000313" key="6">
    <source>
        <dbReference type="Proteomes" id="UP000215335"/>
    </source>
</evidence>
<dbReference type="STRING" id="543379.A0A232EKI0"/>
<reference evidence="5 6" key="1">
    <citation type="journal article" date="2017" name="Curr. Biol.">
        <title>The Evolution of Venom by Co-option of Single-Copy Genes.</title>
        <authorList>
            <person name="Martinson E.O."/>
            <person name="Mrinalini"/>
            <person name="Kelkar Y.D."/>
            <person name="Chang C.H."/>
            <person name="Werren J.H."/>
        </authorList>
    </citation>
    <scope>NUCLEOTIDE SEQUENCE [LARGE SCALE GENOMIC DNA]</scope>
    <source>
        <strain evidence="5 6">Alberta</strain>
        <tissue evidence="5">Whole body</tissue>
    </source>
</reference>
<evidence type="ECO:0000256" key="3">
    <source>
        <dbReference type="ARBA" id="ARBA00022801"/>
    </source>
</evidence>
<dbReference type="Gene3D" id="3.40.395.10">
    <property type="entry name" value="Adenoviral Proteinase, Chain A"/>
    <property type="match status" value="1"/>
</dbReference>
<protein>
    <recommendedName>
        <fullName evidence="4">Ubiquitin-like protease family profile domain-containing protein</fullName>
    </recommendedName>
</protein>
<dbReference type="InterPro" id="IPR003653">
    <property type="entry name" value="Peptidase_C48_C"/>
</dbReference>
<comment type="caution">
    <text evidence="5">The sequence shown here is derived from an EMBL/GenBank/DDBJ whole genome shotgun (WGS) entry which is preliminary data.</text>
</comment>
<keyword evidence="6" id="KW-1185">Reference proteome</keyword>
<feature type="domain" description="Ubiquitin-like protease family profile" evidence="4">
    <location>
        <begin position="77"/>
        <end position="234"/>
    </location>
</feature>